<evidence type="ECO:0000259" key="1">
    <source>
        <dbReference type="Pfam" id="PF01738"/>
    </source>
</evidence>
<dbReference type="Gene3D" id="3.40.50.1820">
    <property type="entry name" value="alpha/beta hydrolase"/>
    <property type="match status" value="1"/>
</dbReference>
<reference evidence="2 3" key="1">
    <citation type="submission" date="2019-01" db="EMBL/GenBank/DDBJ databases">
        <title>Sinorhodobacter populi sp. nov. isolated from the symptomatic bark tissue of Populus euramericana canker.</title>
        <authorList>
            <person name="Xu G."/>
        </authorList>
    </citation>
    <scope>NUCLEOTIDE SEQUENCE [LARGE SCALE GENOMIC DNA]</scope>
    <source>
        <strain evidence="2 3">2D-5</strain>
    </source>
</reference>
<dbReference type="GO" id="GO:0016787">
    <property type="term" value="F:hydrolase activity"/>
    <property type="evidence" value="ECO:0007669"/>
    <property type="project" value="UniProtKB-KW"/>
</dbReference>
<feature type="domain" description="Dienelactone hydrolase" evidence="1">
    <location>
        <begin position="81"/>
        <end position="292"/>
    </location>
</feature>
<dbReference type="PANTHER" id="PTHR22946">
    <property type="entry name" value="DIENELACTONE HYDROLASE DOMAIN-CONTAINING PROTEIN-RELATED"/>
    <property type="match status" value="1"/>
</dbReference>
<evidence type="ECO:0000313" key="3">
    <source>
        <dbReference type="Proteomes" id="UP000285710"/>
    </source>
</evidence>
<dbReference type="InterPro" id="IPR050261">
    <property type="entry name" value="FrsA_esterase"/>
</dbReference>
<accession>A0A443ITG6</accession>
<sequence>MAARGRAGCKRAAPICSRCGCPGLAALAFSQCEQNPPPRLCRPAPRRSIAPMTGGGRAMPARDIAYSHAGIGMLGHFEAPADGGPRPGILLVHGAHGLDDFIIGVAGRLSAQGYAVLALDLWGGRARPQGPDAVGAALGGCARDRAGWMARVGAARAALTAQPEVDGARIGALGYCFGGSTVLEYVRTGGVLTGGVSFHAGLDLVEGDWSAATKSPLLVCAGAADPMSGVEDLGRVAGGMEAAGVPWELNLYGRVKHAFTEPDDPRRPPFAKYDANADRRSWAAMSDFFAHLFA</sequence>
<organism evidence="2 3">
    <name type="scientific">Paenirhodobacter populi</name>
    <dbReference type="NCBI Taxonomy" id="2306993"/>
    <lineage>
        <taxon>Bacteria</taxon>
        <taxon>Pseudomonadati</taxon>
        <taxon>Pseudomonadota</taxon>
        <taxon>Alphaproteobacteria</taxon>
        <taxon>Rhodobacterales</taxon>
        <taxon>Rhodobacter group</taxon>
        <taxon>Paenirhodobacter</taxon>
    </lineage>
</organism>
<dbReference type="AlphaFoldDB" id="A0A443ITG6"/>
<reference evidence="2 3" key="2">
    <citation type="submission" date="2019-01" db="EMBL/GenBank/DDBJ databases">
        <authorList>
            <person name="Li Y."/>
        </authorList>
    </citation>
    <scope>NUCLEOTIDE SEQUENCE [LARGE SCALE GENOMIC DNA]</scope>
    <source>
        <strain evidence="2 3">2D-5</strain>
    </source>
</reference>
<dbReference type="InterPro" id="IPR029058">
    <property type="entry name" value="AB_hydrolase_fold"/>
</dbReference>
<dbReference type="InterPro" id="IPR002925">
    <property type="entry name" value="Dienelactn_hydro"/>
</dbReference>
<dbReference type="Proteomes" id="UP000285710">
    <property type="component" value="Unassembled WGS sequence"/>
</dbReference>
<protein>
    <submittedName>
        <fullName evidence="2">Dienelactone hydrolase family protein</fullName>
    </submittedName>
</protein>
<keyword evidence="2" id="KW-0378">Hydrolase</keyword>
<comment type="caution">
    <text evidence="2">The sequence shown here is derived from an EMBL/GenBank/DDBJ whole genome shotgun (WGS) entry which is preliminary data.</text>
</comment>
<evidence type="ECO:0000313" key="2">
    <source>
        <dbReference type="EMBL" id="RWR10998.1"/>
    </source>
</evidence>
<keyword evidence="3" id="KW-1185">Reference proteome</keyword>
<dbReference type="Pfam" id="PF01738">
    <property type="entry name" value="DLH"/>
    <property type="match status" value="1"/>
</dbReference>
<dbReference type="EMBL" id="SAUW01000011">
    <property type="protein sequence ID" value="RWR10998.1"/>
    <property type="molecule type" value="Genomic_DNA"/>
</dbReference>
<gene>
    <name evidence="2" type="ORF">D2T33_11720</name>
</gene>
<proteinExistence type="predicted"/>
<name>A0A443ITG6_9RHOB</name>
<dbReference type="SUPFAM" id="SSF53474">
    <property type="entry name" value="alpha/beta-Hydrolases"/>
    <property type="match status" value="1"/>
</dbReference>
<dbReference type="PANTHER" id="PTHR22946:SF0">
    <property type="entry name" value="DIENELACTONE HYDROLASE DOMAIN-CONTAINING PROTEIN"/>
    <property type="match status" value="1"/>
</dbReference>